<keyword evidence="2" id="KW-0732">Signal</keyword>
<keyword evidence="1" id="KW-1133">Transmembrane helix</keyword>
<accession>A0A7S3G5T6</accession>
<dbReference type="InterPro" id="IPR046350">
    <property type="entry name" value="Cystatin_sf"/>
</dbReference>
<evidence type="ECO:0000313" key="3">
    <source>
        <dbReference type="EMBL" id="CAE0246120.1"/>
    </source>
</evidence>
<evidence type="ECO:0000256" key="1">
    <source>
        <dbReference type="SAM" id="Phobius"/>
    </source>
</evidence>
<dbReference type="Gene3D" id="3.10.450.10">
    <property type="match status" value="1"/>
</dbReference>
<sequence>MTRPLSAAGSLVVIVVLFGLASAQFGGQVVHVPAQDPEATAAAQATLGELCRAGHICTLVTVFDVQQQVVAGIKYYLGFAYAEHAPTGGRDIMGATAEVYVPFSGEPEVVTAARGNVSNAGIIMFSHAESAVMEYFGSLYSEVDISLETLTTSRAQRVSVDLKEFKGNGAFDMVRHNIISFDGYFRCQALCDQLPEGLANARSTFVVTEDESAGTYHYAATLPLAIDDAYLSSVSIAVGMIGAALILAFLIAIGFVLKSARV</sequence>
<gene>
    <name evidence="3" type="ORF">PBIL07802_LOCUS8303</name>
</gene>
<dbReference type="EMBL" id="HBIB01012664">
    <property type="protein sequence ID" value="CAE0246120.1"/>
    <property type="molecule type" value="Transcribed_RNA"/>
</dbReference>
<reference evidence="3" key="1">
    <citation type="submission" date="2021-01" db="EMBL/GenBank/DDBJ databases">
        <authorList>
            <person name="Corre E."/>
            <person name="Pelletier E."/>
            <person name="Niang G."/>
            <person name="Scheremetjew M."/>
            <person name="Finn R."/>
            <person name="Kale V."/>
            <person name="Holt S."/>
            <person name="Cochrane G."/>
            <person name="Meng A."/>
            <person name="Brown T."/>
            <person name="Cohen L."/>
        </authorList>
    </citation>
    <scope>NUCLEOTIDE SEQUENCE</scope>
    <source>
        <strain evidence="3">NIES-2562</strain>
    </source>
</reference>
<feature type="chain" id="PRO_5031062128" evidence="2">
    <location>
        <begin position="24"/>
        <end position="262"/>
    </location>
</feature>
<proteinExistence type="predicted"/>
<evidence type="ECO:0000256" key="2">
    <source>
        <dbReference type="SAM" id="SignalP"/>
    </source>
</evidence>
<keyword evidence="1" id="KW-0812">Transmembrane</keyword>
<name>A0A7S3G5T6_9EUKA</name>
<feature type="signal peptide" evidence="2">
    <location>
        <begin position="1"/>
        <end position="23"/>
    </location>
</feature>
<dbReference type="SUPFAM" id="SSF54403">
    <property type="entry name" value="Cystatin/monellin"/>
    <property type="match status" value="1"/>
</dbReference>
<organism evidence="3">
    <name type="scientific">Palpitomonas bilix</name>
    <dbReference type="NCBI Taxonomy" id="652834"/>
    <lineage>
        <taxon>Eukaryota</taxon>
        <taxon>Eukaryota incertae sedis</taxon>
    </lineage>
</organism>
<feature type="transmembrane region" description="Helical" evidence="1">
    <location>
        <begin position="230"/>
        <end position="257"/>
    </location>
</feature>
<keyword evidence="1" id="KW-0472">Membrane</keyword>
<protein>
    <submittedName>
        <fullName evidence="3">Uncharacterized protein</fullName>
    </submittedName>
</protein>
<dbReference type="AlphaFoldDB" id="A0A7S3G5T6"/>